<keyword evidence="2" id="KW-1185">Reference proteome</keyword>
<reference evidence="1 2" key="1">
    <citation type="journal article" date="2015" name="Genome Biol. Evol.">
        <title>Phylogenomic analyses indicate that early fungi evolved digesting cell walls of algal ancestors of land plants.</title>
        <authorList>
            <person name="Chang Y."/>
            <person name="Wang S."/>
            <person name="Sekimoto S."/>
            <person name="Aerts A.L."/>
            <person name="Choi C."/>
            <person name="Clum A."/>
            <person name="LaButti K.M."/>
            <person name="Lindquist E.A."/>
            <person name="Yee Ngan C."/>
            <person name="Ohm R.A."/>
            <person name="Salamov A.A."/>
            <person name="Grigoriev I.V."/>
            <person name="Spatafora J.W."/>
            <person name="Berbee M.L."/>
        </authorList>
    </citation>
    <scope>NUCLEOTIDE SEQUENCE [LARGE SCALE GENOMIC DNA]</scope>
    <source>
        <strain evidence="1 2">NRRL 28638</strain>
    </source>
</reference>
<dbReference type="Proteomes" id="UP000070444">
    <property type="component" value="Unassembled WGS sequence"/>
</dbReference>
<dbReference type="OrthoDB" id="2408168at2759"/>
<protein>
    <submittedName>
        <fullName evidence="1">Uncharacterized protein</fullName>
    </submittedName>
</protein>
<name>A0A137P3J4_CONC2</name>
<accession>A0A137P3J4</accession>
<gene>
    <name evidence="1" type="ORF">CONCODRAFT_8015</name>
</gene>
<dbReference type="AlphaFoldDB" id="A0A137P3J4"/>
<evidence type="ECO:0000313" key="1">
    <source>
        <dbReference type="EMBL" id="KXN69592.1"/>
    </source>
</evidence>
<dbReference type="EMBL" id="KQ964530">
    <property type="protein sequence ID" value="KXN69592.1"/>
    <property type="molecule type" value="Genomic_DNA"/>
</dbReference>
<proteinExistence type="predicted"/>
<evidence type="ECO:0000313" key="2">
    <source>
        <dbReference type="Proteomes" id="UP000070444"/>
    </source>
</evidence>
<organism evidence="1 2">
    <name type="scientific">Conidiobolus coronatus (strain ATCC 28846 / CBS 209.66 / NRRL 28638)</name>
    <name type="common">Delacroixia coronata</name>
    <dbReference type="NCBI Taxonomy" id="796925"/>
    <lineage>
        <taxon>Eukaryota</taxon>
        <taxon>Fungi</taxon>
        <taxon>Fungi incertae sedis</taxon>
        <taxon>Zoopagomycota</taxon>
        <taxon>Entomophthoromycotina</taxon>
        <taxon>Entomophthoromycetes</taxon>
        <taxon>Entomophthorales</taxon>
        <taxon>Ancylistaceae</taxon>
        <taxon>Conidiobolus</taxon>
    </lineage>
</organism>
<sequence length="334" mass="38321">MTKAKSKDGRAAKKCATLTKTGTPCQNQRKSGSRYCYLHGEGRASRPSKRTRSVKNKKNDTGIKITMVARSGRKWDYLYLNDLGIGFEDVHEYKKFFGEGKPEIFNRQNIIKELLACNLETFDYNDNTPDIVMYFLKKLNNVVNLNQRNESAVDDLAKILFSVVGLDREKDINIHGPTKIEYLISGEEVEASPDVVVQKSNSLLLVVQEDKSYKVTELDKCKEAEPQLVAEMLGAFYMNSQENQGQLKSQWIYGVVMLGSYCTFYKFRITRDIITRVVGGKKCDDVINHVYSPDALRRNIYFGRYFECPETRVKKHAIAAKYIDPRSNDYRFAM</sequence>